<organism evidence="3 4">
    <name type="scientific">Pseudonocardia kongjuensis</name>
    <dbReference type="NCBI Taxonomy" id="102227"/>
    <lineage>
        <taxon>Bacteria</taxon>
        <taxon>Bacillati</taxon>
        <taxon>Actinomycetota</taxon>
        <taxon>Actinomycetes</taxon>
        <taxon>Pseudonocardiales</taxon>
        <taxon>Pseudonocardiaceae</taxon>
        <taxon>Pseudonocardia</taxon>
    </lineage>
</organism>
<name>A0ABN1Y6A4_9PSEU</name>
<evidence type="ECO:0000313" key="3">
    <source>
        <dbReference type="EMBL" id="GAA1399129.1"/>
    </source>
</evidence>
<dbReference type="Proteomes" id="UP001501414">
    <property type="component" value="Unassembled WGS sequence"/>
</dbReference>
<feature type="transmembrane region" description="Helical" evidence="2">
    <location>
        <begin position="235"/>
        <end position="255"/>
    </location>
</feature>
<accession>A0ABN1Y6A4</accession>
<evidence type="ECO:0000256" key="2">
    <source>
        <dbReference type="SAM" id="Phobius"/>
    </source>
</evidence>
<feature type="compositionally biased region" description="Basic and acidic residues" evidence="1">
    <location>
        <begin position="1"/>
        <end position="11"/>
    </location>
</feature>
<keyword evidence="2" id="KW-0812">Transmembrane</keyword>
<reference evidence="3 4" key="1">
    <citation type="journal article" date="2019" name="Int. J. Syst. Evol. Microbiol.">
        <title>The Global Catalogue of Microorganisms (GCM) 10K type strain sequencing project: providing services to taxonomists for standard genome sequencing and annotation.</title>
        <authorList>
            <consortium name="The Broad Institute Genomics Platform"/>
            <consortium name="The Broad Institute Genome Sequencing Center for Infectious Disease"/>
            <person name="Wu L."/>
            <person name="Ma J."/>
        </authorList>
    </citation>
    <scope>NUCLEOTIDE SEQUENCE [LARGE SCALE GENOMIC DNA]</scope>
    <source>
        <strain evidence="3 4">JCM 11896</strain>
    </source>
</reference>
<comment type="caution">
    <text evidence="3">The sequence shown here is derived from an EMBL/GenBank/DDBJ whole genome shotgun (WGS) entry which is preliminary data.</text>
</comment>
<protein>
    <recommendedName>
        <fullName evidence="5">Translation initiation factor IF-2</fullName>
    </recommendedName>
</protein>
<dbReference type="EMBL" id="BAAAJK010000046">
    <property type="protein sequence ID" value="GAA1399129.1"/>
    <property type="molecule type" value="Genomic_DNA"/>
</dbReference>
<gene>
    <name evidence="3" type="ORF">GCM10009613_54200</name>
</gene>
<keyword evidence="2" id="KW-0472">Membrane</keyword>
<evidence type="ECO:0000313" key="4">
    <source>
        <dbReference type="Proteomes" id="UP001501414"/>
    </source>
</evidence>
<feature type="compositionally biased region" description="Low complexity" evidence="1">
    <location>
        <begin position="12"/>
        <end position="33"/>
    </location>
</feature>
<feature type="region of interest" description="Disordered" evidence="1">
    <location>
        <begin position="1"/>
        <end position="33"/>
    </location>
</feature>
<evidence type="ECO:0008006" key="5">
    <source>
        <dbReference type="Google" id="ProtNLM"/>
    </source>
</evidence>
<feature type="region of interest" description="Disordered" evidence="1">
    <location>
        <begin position="71"/>
        <end position="164"/>
    </location>
</feature>
<keyword evidence="2" id="KW-1133">Transmembrane helix</keyword>
<sequence length="280" mass="27240">MRELDVREVAPRPRTGRPGRAAAANAPQWSGAAGVRERVRAGAAHAVRCAGARRPARGSAAARAAARWDMPVPGSEVPERASGPAFGAPRRASAPVPGAPERTSGAPERASGPAAGAPERASGPAAGASEWGSGPVAGPVAGAAARTSGPRTSPAGPGAASGAAPAMASSVACPAASTASRVAGSGVAFTRYPGAAPAGHATARVRAVRPPGRHCVAPARLHRPVVRRRSRGERLLAGVATVVCSATVVVVLGLLGDAAAGWNAEVAPAPGPAATAPAAP</sequence>
<keyword evidence="4" id="KW-1185">Reference proteome</keyword>
<evidence type="ECO:0000256" key="1">
    <source>
        <dbReference type="SAM" id="MobiDB-lite"/>
    </source>
</evidence>
<feature type="compositionally biased region" description="Low complexity" evidence="1">
    <location>
        <begin position="134"/>
        <end position="164"/>
    </location>
</feature>
<proteinExistence type="predicted"/>